<dbReference type="AlphaFoldDB" id="A0AAE1TEG7"/>
<proteinExistence type="predicted"/>
<protein>
    <submittedName>
        <fullName evidence="1">Uncharacterized protein</fullName>
    </submittedName>
</protein>
<gene>
    <name evidence="1" type="ORF">QN277_012326</name>
</gene>
<comment type="caution">
    <text evidence="1">The sequence shown here is derived from an EMBL/GenBank/DDBJ whole genome shotgun (WGS) entry which is preliminary data.</text>
</comment>
<sequence>MARMKQRRGRSNNEEAWGFSANAIVYSQTQQAPFNYKQTSESFVFSSFMKRVLVALEEAGVFTSGGLVKDRSSSVAQRMDSRHLSSS</sequence>
<dbReference type="Proteomes" id="UP001293593">
    <property type="component" value="Unassembled WGS sequence"/>
</dbReference>
<dbReference type="EMBL" id="JAWXYG010000002">
    <property type="protein sequence ID" value="KAK4280745.1"/>
    <property type="molecule type" value="Genomic_DNA"/>
</dbReference>
<evidence type="ECO:0000313" key="2">
    <source>
        <dbReference type="Proteomes" id="UP001293593"/>
    </source>
</evidence>
<accession>A0AAE1TEG7</accession>
<organism evidence="1 2">
    <name type="scientific">Acacia crassicarpa</name>
    <name type="common">northern wattle</name>
    <dbReference type="NCBI Taxonomy" id="499986"/>
    <lineage>
        <taxon>Eukaryota</taxon>
        <taxon>Viridiplantae</taxon>
        <taxon>Streptophyta</taxon>
        <taxon>Embryophyta</taxon>
        <taxon>Tracheophyta</taxon>
        <taxon>Spermatophyta</taxon>
        <taxon>Magnoliopsida</taxon>
        <taxon>eudicotyledons</taxon>
        <taxon>Gunneridae</taxon>
        <taxon>Pentapetalae</taxon>
        <taxon>rosids</taxon>
        <taxon>fabids</taxon>
        <taxon>Fabales</taxon>
        <taxon>Fabaceae</taxon>
        <taxon>Caesalpinioideae</taxon>
        <taxon>mimosoid clade</taxon>
        <taxon>Acacieae</taxon>
        <taxon>Acacia</taxon>
    </lineage>
</organism>
<evidence type="ECO:0000313" key="1">
    <source>
        <dbReference type="EMBL" id="KAK4280745.1"/>
    </source>
</evidence>
<keyword evidence="2" id="KW-1185">Reference proteome</keyword>
<name>A0AAE1TEG7_9FABA</name>
<reference evidence="1" key="1">
    <citation type="submission" date="2023-10" db="EMBL/GenBank/DDBJ databases">
        <title>Chromosome-level genome of the transformable northern wattle, Acacia crassicarpa.</title>
        <authorList>
            <person name="Massaro I."/>
            <person name="Sinha N.R."/>
            <person name="Poethig S."/>
            <person name="Leichty A.R."/>
        </authorList>
    </citation>
    <scope>NUCLEOTIDE SEQUENCE</scope>
    <source>
        <strain evidence="1">Acra3RX</strain>
        <tissue evidence="1">Leaf</tissue>
    </source>
</reference>